<evidence type="ECO:0000256" key="2">
    <source>
        <dbReference type="ARBA" id="ARBA00034301"/>
    </source>
</evidence>
<gene>
    <name evidence="5" type="ORF">GCM10010916_07350</name>
</gene>
<dbReference type="AlphaFoldDB" id="A0A917FPB3"/>
<dbReference type="InterPro" id="IPR001279">
    <property type="entry name" value="Metallo-B-lactamas"/>
</dbReference>
<name>A0A917FPB3_9BACL</name>
<reference evidence="5" key="1">
    <citation type="journal article" date="2014" name="Int. J. Syst. Evol. Microbiol.">
        <title>Complete genome sequence of Corynebacterium casei LMG S-19264T (=DSM 44701T), isolated from a smear-ripened cheese.</title>
        <authorList>
            <consortium name="US DOE Joint Genome Institute (JGI-PGF)"/>
            <person name="Walter F."/>
            <person name="Albersmeier A."/>
            <person name="Kalinowski J."/>
            <person name="Ruckert C."/>
        </authorList>
    </citation>
    <scope>NUCLEOTIDE SEQUENCE</scope>
    <source>
        <strain evidence="5">CGMCC 1.12987</strain>
    </source>
</reference>
<evidence type="ECO:0000313" key="5">
    <source>
        <dbReference type="EMBL" id="GGF92492.1"/>
    </source>
</evidence>
<dbReference type="Pfam" id="PF00753">
    <property type="entry name" value="Lactamase_B"/>
    <property type="match status" value="1"/>
</dbReference>
<dbReference type="SUPFAM" id="SSF56281">
    <property type="entry name" value="Metallo-hydrolase/oxidoreductase"/>
    <property type="match status" value="1"/>
</dbReference>
<evidence type="ECO:0000313" key="6">
    <source>
        <dbReference type="Proteomes" id="UP000644756"/>
    </source>
</evidence>
<comment type="catalytic activity">
    <reaction evidence="1">
        <text>3',5'-cyclic CMP + H2O = CMP + H(+)</text>
        <dbReference type="Rhea" id="RHEA:72675"/>
        <dbReference type="ChEBI" id="CHEBI:15377"/>
        <dbReference type="ChEBI" id="CHEBI:15378"/>
        <dbReference type="ChEBI" id="CHEBI:58003"/>
        <dbReference type="ChEBI" id="CHEBI:60377"/>
    </reaction>
    <physiologicalReaction direction="left-to-right" evidence="1">
        <dbReference type="Rhea" id="RHEA:72676"/>
    </physiologicalReaction>
</comment>
<evidence type="ECO:0000259" key="4">
    <source>
        <dbReference type="SMART" id="SM00849"/>
    </source>
</evidence>
<dbReference type="Gene3D" id="3.60.15.10">
    <property type="entry name" value="Ribonuclease Z/Hydroxyacylglutathione hydrolase-like"/>
    <property type="match status" value="1"/>
</dbReference>
<dbReference type="InterPro" id="IPR050662">
    <property type="entry name" value="Sec-metab_biosynth-thioest"/>
</dbReference>
<dbReference type="SMART" id="SM00849">
    <property type="entry name" value="Lactamase_B"/>
    <property type="match status" value="1"/>
</dbReference>
<organism evidence="5 6">
    <name type="scientific">Paenibacillus abyssi</name>
    <dbReference type="NCBI Taxonomy" id="1340531"/>
    <lineage>
        <taxon>Bacteria</taxon>
        <taxon>Bacillati</taxon>
        <taxon>Bacillota</taxon>
        <taxon>Bacilli</taxon>
        <taxon>Bacillales</taxon>
        <taxon>Paenibacillaceae</taxon>
        <taxon>Paenibacillus</taxon>
    </lineage>
</organism>
<dbReference type="PANTHER" id="PTHR23131">
    <property type="entry name" value="ENDORIBONUCLEASE LACTB2"/>
    <property type="match status" value="1"/>
</dbReference>
<accession>A0A917FPB3</accession>
<dbReference type="InterPro" id="IPR036866">
    <property type="entry name" value="RibonucZ/Hydroxyglut_hydro"/>
</dbReference>
<keyword evidence="6" id="KW-1185">Reference proteome</keyword>
<dbReference type="EMBL" id="BMGR01000002">
    <property type="protein sequence ID" value="GGF92492.1"/>
    <property type="molecule type" value="Genomic_DNA"/>
</dbReference>
<comment type="caution">
    <text evidence="5">The sequence shown here is derived from an EMBL/GenBank/DDBJ whole genome shotgun (WGS) entry which is preliminary data.</text>
</comment>
<dbReference type="Proteomes" id="UP000644756">
    <property type="component" value="Unassembled WGS sequence"/>
</dbReference>
<protein>
    <recommendedName>
        <fullName evidence="4">Metallo-beta-lactamase domain-containing protein</fullName>
    </recommendedName>
</protein>
<evidence type="ECO:0000256" key="1">
    <source>
        <dbReference type="ARBA" id="ARBA00034221"/>
    </source>
</evidence>
<dbReference type="RefSeq" id="WP_188529114.1">
    <property type="nucleotide sequence ID" value="NZ_BMGR01000002.1"/>
</dbReference>
<feature type="domain" description="Metallo-beta-lactamase" evidence="4">
    <location>
        <begin position="18"/>
        <end position="205"/>
    </location>
</feature>
<dbReference type="PANTHER" id="PTHR23131:SF0">
    <property type="entry name" value="ENDORIBONUCLEASE LACTB2"/>
    <property type="match status" value="1"/>
</dbReference>
<comment type="function">
    <text evidence="2">Counteracts the endogenous Pycsar antiviral defense system. Phosphodiesterase that enables metal-dependent hydrolysis of host cyclic nucleotide Pycsar defense signals such as cCMP and cUMP.</text>
</comment>
<reference evidence="5" key="2">
    <citation type="submission" date="2020-09" db="EMBL/GenBank/DDBJ databases">
        <authorList>
            <person name="Sun Q."/>
            <person name="Zhou Y."/>
        </authorList>
    </citation>
    <scope>NUCLEOTIDE SEQUENCE</scope>
    <source>
        <strain evidence="5">CGMCC 1.12987</strain>
    </source>
</reference>
<proteinExistence type="predicted"/>
<sequence>MKRYHYPGVEVFQSALFQTNATIVETDDLLLLVDPTWLPHEITEIKEYVKAARGQRQLYLLFTHSDFDHLIGYSAFQDAVTIGSRALAEETDKQRKLDQIHAFDAEYYIERDVPVAYPAIDHVIERDGQILTIGQTKLTFYLAPGHTACGVFTLVEPTGVWLAGDYLSDFELPLIEHSAAAYEETLGKAQRMISLHQVGSLVPGHGAPTGDTEEMERRIAMASEHLQQLRQAVRDGDEQALVRLEAQHAFPSAFTREGHLGNIRMIREEEQGLESQE</sequence>
<comment type="catalytic activity">
    <reaction evidence="3">
        <text>3',5'-cyclic UMP + H2O = UMP + H(+)</text>
        <dbReference type="Rhea" id="RHEA:70575"/>
        <dbReference type="ChEBI" id="CHEBI:15377"/>
        <dbReference type="ChEBI" id="CHEBI:15378"/>
        <dbReference type="ChEBI" id="CHEBI:57865"/>
        <dbReference type="ChEBI" id="CHEBI:184387"/>
    </reaction>
    <physiologicalReaction direction="left-to-right" evidence="3">
        <dbReference type="Rhea" id="RHEA:70576"/>
    </physiologicalReaction>
</comment>
<evidence type="ECO:0000256" key="3">
    <source>
        <dbReference type="ARBA" id="ARBA00048505"/>
    </source>
</evidence>